<keyword evidence="3" id="KW-1185">Reference proteome</keyword>
<evidence type="ECO:0000256" key="1">
    <source>
        <dbReference type="SAM" id="MobiDB-lite"/>
    </source>
</evidence>
<gene>
    <name evidence="2" type="ORF">ZBT109_2619</name>
</gene>
<feature type="region of interest" description="Disordered" evidence="1">
    <location>
        <begin position="55"/>
        <end position="77"/>
    </location>
</feature>
<evidence type="ECO:0000313" key="2">
    <source>
        <dbReference type="EMBL" id="BBG31349.1"/>
    </source>
</evidence>
<keyword evidence="2" id="KW-0489">Methyltransferase</keyword>
<dbReference type="AlphaFoldDB" id="A0A348HI97"/>
<dbReference type="STRING" id="1123510.GCA_000620025_01785"/>
<proteinExistence type="predicted"/>
<feature type="compositionally biased region" description="Basic and acidic residues" evidence="1">
    <location>
        <begin position="58"/>
        <end position="72"/>
    </location>
</feature>
<dbReference type="EMBL" id="AP018933">
    <property type="protein sequence ID" value="BBG31349.1"/>
    <property type="molecule type" value="Genomic_DNA"/>
</dbReference>
<dbReference type="GO" id="GO:0008168">
    <property type="term" value="F:methyltransferase activity"/>
    <property type="evidence" value="ECO:0007669"/>
    <property type="project" value="UniProtKB-KW"/>
</dbReference>
<organism evidence="2 3">
    <name type="scientific">Zymobacter palmae</name>
    <dbReference type="NCBI Taxonomy" id="33074"/>
    <lineage>
        <taxon>Bacteria</taxon>
        <taxon>Pseudomonadati</taxon>
        <taxon>Pseudomonadota</taxon>
        <taxon>Gammaproteobacteria</taxon>
        <taxon>Oceanospirillales</taxon>
        <taxon>Halomonadaceae</taxon>
        <taxon>Zymobacter group</taxon>
        <taxon>Zymobacter</taxon>
    </lineage>
</organism>
<dbReference type="OrthoDB" id="6164630at2"/>
<protein>
    <submittedName>
        <fullName evidence="2">tRNA (Guanine-N(7))-methyltransferase</fullName>
    </submittedName>
</protein>
<dbReference type="GO" id="GO:0032259">
    <property type="term" value="P:methylation"/>
    <property type="evidence" value="ECO:0007669"/>
    <property type="project" value="UniProtKB-KW"/>
</dbReference>
<dbReference type="Proteomes" id="UP000267342">
    <property type="component" value="Chromosome"/>
</dbReference>
<evidence type="ECO:0000313" key="3">
    <source>
        <dbReference type="Proteomes" id="UP000267342"/>
    </source>
</evidence>
<reference evidence="2 3" key="1">
    <citation type="submission" date="2018-09" db="EMBL/GenBank/DDBJ databases">
        <title>Zymobacter palmae IAM14233 (=T109) whole genome analysis.</title>
        <authorList>
            <person name="Yanase H."/>
        </authorList>
    </citation>
    <scope>NUCLEOTIDE SEQUENCE [LARGE SCALE GENOMIC DNA]</scope>
    <source>
        <strain evidence="2 3">IAM14233</strain>
    </source>
</reference>
<sequence length="145" mass="16002">MTKAASREINHARAGFLALRDELQARHADLDLAEVWDGMKRSERKAVLLSATIIKPDSGSKKPDDSSNHRAELLTTPLRQMSVEDRVAIRHAIHRMSAFASGLKDRCHKHSASRPVELAALARTALDKGDMTAARHFISLIETAS</sequence>
<accession>A0A348HI97</accession>
<name>A0A348HI97_9GAMM</name>
<keyword evidence="2" id="KW-0808">Transferase</keyword>
<dbReference type="RefSeq" id="WP_027705053.1">
    <property type="nucleotide sequence ID" value="NZ_AP018933.1"/>
</dbReference>
<dbReference type="KEGG" id="zpl:ZBT109_2619"/>